<reference evidence="1 2" key="1">
    <citation type="submission" date="2018-05" db="EMBL/GenBank/DDBJ databases">
        <title>complete genome sequence of Aquabacterium olei NBRC 110486.</title>
        <authorList>
            <person name="Tang B."/>
            <person name="Chang J."/>
            <person name="Zhang L."/>
            <person name="Yang H."/>
        </authorList>
    </citation>
    <scope>NUCLEOTIDE SEQUENCE [LARGE SCALE GENOMIC DNA]</scope>
    <source>
        <strain evidence="1 2">NBRC 110486</strain>
    </source>
</reference>
<dbReference type="RefSeq" id="WP_109035943.1">
    <property type="nucleotide sequence ID" value="NZ_CP029210.1"/>
</dbReference>
<dbReference type="Proteomes" id="UP000244892">
    <property type="component" value="Chromosome"/>
</dbReference>
<sequence>MPADTKTIDKMDTFGRIRPVCPACAYQLTTLDMMRPPKQTDDAPTRAALADLAQTEGRTTIRCPRCAVTYHCRGHFIPQYTTALDESDL</sequence>
<dbReference type="OrthoDB" id="9964189at2"/>
<evidence type="ECO:0000313" key="2">
    <source>
        <dbReference type="Proteomes" id="UP000244892"/>
    </source>
</evidence>
<organism evidence="1 2">
    <name type="scientific">Aquabacterium olei</name>
    <dbReference type="NCBI Taxonomy" id="1296669"/>
    <lineage>
        <taxon>Bacteria</taxon>
        <taxon>Pseudomonadati</taxon>
        <taxon>Pseudomonadota</taxon>
        <taxon>Betaproteobacteria</taxon>
        <taxon>Burkholderiales</taxon>
        <taxon>Aquabacterium</taxon>
    </lineage>
</organism>
<protein>
    <submittedName>
        <fullName evidence="1">Uncharacterized protein</fullName>
    </submittedName>
</protein>
<name>A0A2U8FQ76_9BURK</name>
<gene>
    <name evidence="1" type="ORF">DEH84_06805</name>
</gene>
<accession>A0A2U8FQ76</accession>
<dbReference type="AlphaFoldDB" id="A0A2U8FQ76"/>
<proteinExistence type="predicted"/>
<dbReference type="EMBL" id="CP029210">
    <property type="protein sequence ID" value="AWI53169.1"/>
    <property type="molecule type" value="Genomic_DNA"/>
</dbReference>
<keyword evidence="2" id="KW-1185">Reference proteome</keyword>
<dbReference type="KEGG" id="aon:DEH84_06805"/>
<evidence type="ECO:0000313" key="1">
    <source>
        <dbReference type="EMBL" id="AWI53169.1"/>
    </source>
</evidence>